<dbReference type="STRING" id="1349421.OI18_05895"/>
<proteinExistence type="predicted"/>
<dbReference type="Pfam" id="PF18962">
    <property type="entry name" value="Por_Secre_tail"/>
    <property type="match status" value="1"/>
</dbReference>
<dbReference type="InterPro" id="IPR026444">
    <property type="entry name" value="Secre_tail"/>
</dbReference>
<dbReference type="NCBIfam" id="TIGR02608">
    <property type="entry name" value="delta_60_rpt"/>
    <property type="match status" value="4"/>
</dbReference>
<name>A0A0C1IY46_9BACT</name>
<keyword evidence="3" id="KW-1185">Reference proteome</keyword>
<evidence type="ECO:0000313" key="3">
    <source>
        <dbReference type="Proteomes" id="UP000031408"/>
    </source>
</evidence>
<protein>
    <recommendedName>
        <fullName evidence="1">Secretion system C-terminal sorting domain-containing protein</fullName>
    </recommendedName>
</protein>
<organism evidence="2 3">
    <name type="scientific">Flavihumibacter solisilvae</name>
    <dbReference type="NCBI Taxonomy" id="1349421"/>
    <lineage>
        <taxon>Bacteria</taxon>
        <taxon>Pseudomonadati</taxon>
        <taxon>Bacteroidota</taxon>
        <taxon>Chitinophagia</taxon>
        <taxon>Chitinophagales</taxon>
        <taxon>Chitinophagaceae</taxon>
        <taxon>Flavihumibacter</taxon>
    </lineage>
</organism>
<dbReference type="NCBIfam" id="TIGR04183">
    <property type="entry name" value="Por_Secre_tail"/>
    <property type="match status" value="1"/>
</dbReference>
<accession>A0A0C1IY46</accession>
<comment type="caution">
    <text evidence="2">The sequence shown here is derived from an EMBL/GenBank/DDBJ whole genome shotgun (WGS) entry which is preliminary data.</text>
</comment>
<gene>
    <name evidence="2" type="ORF">OI18_05895</name>
</gene>
<dbReference type="Pfam" id="PF17164">
    <property type="entry name" value="DUF5122"/>
    <property type="match status" value="2"/>
</dbReference>
<reference evidence="2 3" key="1">
    <citation type="submission" date="2014-11" db="EMBL/GenBank/DDBJ databases">
        <title>Genome sequence of Flavihumibacter solisilvae 3-3.</title>
        <authorList>
            <person name="Zhou G."/>
            <person name="Li M."/>
            <person name="Wang G."/>
        </authorList>
    </citation>
    <scope>NUCLEOTIDE SEQUENCE [LARGE SCALE GENOMIC DNA]</scope>
    <source>
        <strain evidence="2 3">3-3</strain>
    </source>
</reference>
<dbReference type="Gene3D" id="2.80.10.50">
    <property type="match status" value="1"/>
</dbReference>
<dbReference type="Proteomes" id="UP000031408">
    <property type="component" value="Unassembled WGS sequence"/>
</dbReference>
<dbReference type="EMBL" id="JSVC01000006">
    <property type="protein sequence ID" value="KIC95424.1"/>
    <property type="molecule type" value="Genomic_DNA"/>
</dbReference>
<evidence type="ECO:0000313" key="2">
    <source>
        <dbReference type="EMBL" id="KIC95424.1"/>
    </source>
</evidence>
<dbReference type="AlphaFoldDB" id="A0A0C1IY46"/>
<sequence length="914" mass="99140">MLLVQTIALGQSGSINKNFGNNGFRFTTLREPTTTQASTGNILINENADTYSIVDFGGNVVAYKRAGDGRPVTNYGDAGFSDHFLFGEKANCLLPDGSILFAGNIGIKPSFLEQPVTGNLVLGKLNKYGKWDQQLGPGGLKVLFQLKNPTQVIGLGILANGKILVVMREFIFQANKLILVILLPTGDIDPSLPDNGRLVLPFGESQETIELASFQKQPDNKWILGVREHPTGAGTLQNYLVRLGQNGKPDAGFGIGGIQNISSYLPPEELVAIGCKQGGGYILLTSIIADFSQLRYSRFTSTGVPDVANGGVSAQPISLPFSAVLRASQFDPSNRFSLLVAQEPDNWLNHFLVRLDATGKPDPTFNQVGYMALLQFPTTLYTGLALTPKNNLMVLGNSYESSYSFLVRKILEKGKPDPYYDQDGSVTVSYPYSSFQWTTLLKVDDTRMIAGGIIRKGGKPYWLMESVNTQGKPVTGFGNNGSVLVPLPVTTGFVNMELTHDNHIFIYGSTIGSPPSSDRVFLYKYLPDGSRNLSWANNGQKILTTGRSLNSIEVKSQADGKTLIAYGFLVNTTGTNTADILVQRLLSNGLTDNSFGYNGSRLIDVAQQADYIEQLRLQEDGKIILVNQTIVGANGQLSVIRLLANGRYDPAYQQGLKTILPTTVSFDINSALVKKDNKLLIAGNNHVSRFQSSAGLLQLNANGSVDRNFATNGIYLNPFSTEQATGIDVNLQADGKLLFTCRDFGNYMGENINVRLYANGRVDRSFAVNGVSQQSYSTSLEEVFAAKLFPGQLVMAGFAPTPVPEGMLMSITVDHSSAYKLAGISEPSAPGLLIYPNPARDLLTISWNGTASGLPKTLNLYDINGKLLQTWPAQSLKGIGLQQLQLDKHAAGNYLLHVIYADGSMKQEKIVIVR</sequence>
<evidence type="ECO:0000259" key="1">
    <source>
        <dbReference type="Pfam" id="PF18962"/>
    </source>
</evidence>
<dbReference type="InterPro" id="IPR013431">
    <property type="entry name" value="Delta_60_rpt"/>
</dbReference>
<feature type="domain" description="Secretion system C-terminal sorting" evidence="1">
    <location>
        <begin position="834"/>
        <end position="912"/>
    </location>
</feature>